<feature type="transmembrane region" description="Helical" evidence="1">
    <location>
        <begin position="346"/>
        <end position="363"/>
    </location>
</feature>
<accession>A0A4R5VB30</accession>
<name>A0A4R5VB30_9BACT</name>
<dbReference type="Gene3D" id="3.40.50.10330">
    <property type="entry name" value="Probable inorganic polyphosphate/atp-NAD kinase, domain 1"/>
    <property type="match status" value="1"/>
</dbReference>
<dbReference type="PANTHER" id="PTHR20992">
    <property type="entry name" value="AT15442P-RELATED"/>
    <property type="match status" value="1"/>
</dbReference>
<keyword evidence="1" id="KW-1133">Transmembrane helix</keyword>
<dbReference type="InterPro" id="IPR016064">
    <property type="entry name" value="NAD/diacylglycerol_kinase_sf"/>
</dbReference>
<protein>
    <submittedName>
        <fullName evidence="2">TIGR00341 family protein</fullName>
    </submittedName>
</protein>
<dbReference type="RefSeq" id="WP_133389822.1">
    <property type="nucleotide sequence ID" value="NZ_SMUW01000026.1"/>
</dbReference>
<evidence type="ECO:0000313" key="3">
    <source>
        <dbReference type="Proteomes" id="UP000295438"/>
    </source>
</evidence>
<feature type="transmembrane region" description="Helical" evidence="1">
    <location>
        <begin position="494"/>
        <end position="519"/>
    </location>
</feature>
<sequence>MNNYLLIYDPNLDESERQNFFEKLEPQPQQFIAYEPENWDQFSESDVLLLWVNDEQGYSMLRSIPDQGPSLVFLPHPDLKMIARSLNIPSSKEKAFRLFSESESIPNFDLLKINEKLCMNSLVIGDSLSVLYDSFGKSFFGNLKDRFSRFFMLFRKVDLKQVKLSYLSGEEEKTIETAAMGILAVPHCESNLIFKRVIKDSGLDDGLIHVILVSPKSLFSIIQFGIQHLFFPIKGSTIPEFLTYISTSKMTIESQSSLTFAIDGEELQGEKIELNIDERKVKILPGFEKLKEKEFKQKEINVQKLPTGKLREELTRRHLPWVRHATTEEFKDLFTILKQNAQASSSYLVLMALSTLIATFGLFGNSTPVVIGAMILAPLMGPIISLSMGVLRQDDILIKNSLITLFWGIVIGLFFAVIITWITPLKVPNSEIVARIRPNLLDLGIAIASGIAGAYAHSKEEIAKTLAGVAISVALVPPLAVAGIGLGWGDWNIFWGASLLLGTNLAGIVMAAAVTFLILGFSPFRLAKKGILITILMSVLVTAPLALSFRDMVKENKLIQKLSGKEIPHGLLRKVDVVGLNPLRLSVTILSDKELNQGDFQAIKNEIEEKINQPIELELTLGVRVFD</sequence>
<dbReference type="AlphaFoldDB" id="A0A4R5VB30"/>
<feature type="transmembrane region" description="Helical" evidence="1">
    <location>
        <begin position="468"/>
        <end position="488"/>
    </location>
</feature>
<gene>
    <name evidence="2" type="ORF">E1898_03415</name>
</gene>
<reference evidence="2 3" key="1">
    <citation type="submission" date="2019-03" db="EMBL/GenBank/DDBJ databases">
        <title>Algoriphagus aquimaris sp. nov., isolated form marine sediment in Pohang, Korea.</title>
        <authorList>
            <person name="Kim J."/>
            <person name="Yoon S.-H."/>
            <person name="Lee S.-S."/>
        </authorList>
    </citation>
    <scope>NUCLEOTIDE SEQUENCE [LARGE SCALE GENOMIC DNA]</scope>
    <source>
        <strain evidence="2 3">F21</strain>
    </source>
</reference>
<feature type="transmembrane region" description="Helical" evidence="1">
    <location>
        <begin position="403"/>
        <end position="424"/>
    </location>
</feature>
<proteinExistence type="predicted"/>
<dbReference type="SUPFAM" id="SSF111331">
    <property type="entry name" value="NAD kinase/diacylglycerol kinase-like"/>
    <property type="match status" value="1"/>
</dbReference>
<dbReference type="InterPro" id="IPR005240">
    <property type="entry name" value="DUF389"/>
</dbReference>
<feature type="transmembrane region" description="Helical" evidence="1">
    <location>
        <begin position="531"/>
        <end position="549"/>
    </location>
</feature>
<comment type="caution">
    <text evidence="2">The sequence shown here is derived from an EMBL/GenBank/DDBJ whole genome shotgun (WGS) entry which is preliminary data.</text>
</comment>
<dbReference type="Proteomes" id="UP000295438">
    <property type="component" value="Unassembled WGS sequence"/>
</dbReference>
<keyword evidence="1" id="KW-0812">Transmembrane</keyword>
<dbReference type="PANTHER" id="PTHR20992:SF9">
    <property type="entry name" value="AT15442P-RELATED"/>
    <property type="match status" value="1"/>
</dbReference>
<organism evidence="2 3">
    <name type="scientific">Algoriphagus formosus</name>
    <dbReference type="NCBI Taxonomy" id="2007308"/>
    <lineage>
        <taxon>Bacteria</taxon>
        <taxon>Pseudomonadati</taxon>
        <taxon>Bacteroidota</taxon>
        <taxon>Cytophagia</taxon>
        <taxon>Cytophagales</taxon>
        <taxon>Cyclobacteriaceae</taxon>
        <taxon>Algoriphagus</taxon>
    </lineage>
</organism>
<dbReference type="NCBIfam" id="TIGR00341">
    <property type="entry name" value="TIGR00341 family protein"/>
    <property type="match status" value="1"/>
</dbReference>
<feature type="transmembrane region" description="Helical" evidence="1">
    <location>
        <begin position="369"/>
        <end position="391"/>
    </location>
</feature>
<dbReference type="InterPro" id="IPR017438">
    <property type="entry name" value="ATP-NAD_kinase_N"/>
</dbReference>
<evidence type="ECO:0000313" key="2">
    <source>
        <dbReference type="EMBL" id="TDK48836.1"/>
    </source>
</evidence>
<keyword evidence="3" id="KW-1185">Reference proteome</keyword>
<evidence type="ECO:0000256" key="1">
    <source>
        <dbReference type="SAM" id="Phobius"/>
    </source>
</evidence>
<dbReference type="EMBL" id="SMUW01000026">
    <property type="protein sequence ID" value="TDK48836.1"/>
    <property type="molecule type" value="Genomic_DNA"/>
</dbReference>
<dbReference type="Pfam" id="PF04087">
    <property type="entry name" value="DUF389"/>
    <property type="match status" value="1"/>
</dbReference>
<keyword evidence="1" id="KW-0472">Membrane</keyword>
<dbReference type="Gene3D" id="2.60.200.40">
    <property type="match status" value="1"/>
</dbReference>